<organism evidence="3 4">
    <name type="scientific">Nonomuraea fuscirosea</name>
    <dbReference type="NCBI Taxonomy" id="1291556"/>
    <lineage>
        <taxon>Bacteria</taxon>
        <taxon>Bacillati</taxon>
        <taxon>Actinomycetota</taxon>
        <taxon>Actinomycetes</taxon>
        <taxon>Streptosporangiales</taxon>
        <taxon>Streptosporangiaceae</taxon>
        <taxon>Nonomuraea</taxon>
    </lineage>
</organism>
<dbReference type="Proteomes" id="UP000238312">
    <property type="component" value="Unassembled WGS sequence"/>
</dbReference>
<feature type="domain" description="GH29D-like beta-sandwich" evidence="2">
    <location>
        <begin position="287"/>
        <end position="350"/>
    </location>
</feature>
<name>A0A2T0LUF7_9ACTN</name>
<evidence type="ECO:0000259" key="2">
    <source>
        <dbReference type="Pfam" id="PF13290"/>
    </source>
</evidence>
<dbReference type="OrthoDB" id="5243170at2"/>
<protein>
    <submittedName>
        <fullName evidence="3">Ig-like protein group 3</fullName>
    </submittedName>
</protein>
<evidence type="ECO:0000259" key="1">
    <source>
        <dbReference type="Pfam" id="PF12245"/>
    </source>
</evidence>
<sequence>MRVRSLPSLVIRSLRRAAGAVTAPRLAVVLLAVALPALFLPSIQAAAKPGTQLTATQPTGTKAADQELTWTADDSMIAYKSAPESATAGPATIVFENSTATGNTTGMTHTLTFDTSTPGYNHDVSLNIIASPFDADGGRHVAQVNLTPGKYRYSCVIPGHGQMVGELVVTEGGGEDTTAPQVSAQVTGDQDENGGYVGAATVTISASDTESGVDTVEYALDGGPYAAYSAPVSVNVPGAHTVTFRATDKAGNTSAVGSVAFTVVAPQEEDTTPPQVSAVLSGRQDSSGTYLGSATVTLTASDAGSGVDTVEYSLDGQPFAVYTQPLPVAQPGAHSLSYRATDKAGNTSLVGSVAFTVVAPQEEDTTPPQVSAVLSGRQDSAGNYVGSATVLLSVSDTQSGVATLEYSLDGEAYTEYPSPVSVTRAGAHTFSYRATDKAGNTSPVATLRFTVVSPEDDTTLPQVSAAITGTQDWAWNYVGAATVKLTASDVGSGLDTVEYSLDGQPFAAYTQPLRVDQPGAHTLSYRATDKAGNMAVGTATFMIVEPGGA</sequence>
<dbReference type="GO" id="GO:0005975">
    <property type="term" value="P:carbohydrate metabolic process"/>
    <property type="evidence" value="ECO:0007669"/>
    <property type="project" value="UniProtKB-ARBA"/>
</dbReference>
<dbReference type="InterPro" id="IPR022038">
    <property type="entry name" value="Ig-like_bact"/>
</dbReference>
<dbReference type="SUPFAM" id="SSF49503">
    <property type="entry name" value="Cupredoxins"/>
    <property type="match status" value="1"/>
</dbReference>
<dbReference type="NCBIfam" id="NF047446">
    <property type="entry name" value="barrel_OmpL47"/>
    <property type="match status" value="4"/>
</dbReference>
<dbReference type="AlphaFoldDB" id="A0A2T0LUF7"/>
<dbReference type="InterPro" id="IPR008972">
    <property type="entry name" value="Cupredoxin"/>
</dbReference>
<reference evidence="3 4" key="1">
    <citation type="submission" date="2018-03" db="EMBL/GenBank/DDBJ databases">
        <title>Genomic Encyclopedia of Type Strains, Phase III (KMG-III): the genomes of soil and plant-associated and newly described type strains.</title>
        <authorList>
            <person name="Whitman W."/>
        </authorList>
    </citation>
    <scope>NUCLEOTIDE SEQUENCE [LARGE SCALE GENOMIC DNA]</scope>
    <source>
        <strain evidence="3 4">CGMCC 4.7104</strain>
    </source>
</reference>
<gene>
    <name evidence="3" type="ORF">B0I32_1426</name>
</gene>
<accession>A0A2T0LUF7</accession>
<dbReference type="EMBL" id="PVNG01000042">
    <property type="protein sequence ID" value="PRX47409.1"/>
    <property type="molecule type" value="Genomic_DNA"/>
</dbReference>
<feature type="domain" description="Ig-like" evidence="1">
    <location>
        <begin position="211"/>
        <end position="261"/>
    </location>
</feature>
<dbReference type="Gene3D" id="2.60.40.420">
    <property type="entry name" value="Cupredoxins - blue copper proteins"/>
    <property type="match status" value="1"/>
</dbReference>
<dbReference type="InterPro" id="IPR059177">
    <property type="entry name" value="GH29D-like_dom"/>
</dbReference>
<comment type="caution">
    <text evidence="3">The sequence shown here is derived from an EMBL/GenBank/DDBJ whole genome shotgun (WGS) entry which is preliminary data.</text>
</comment>
<dbReference type="InterPro" id="IPR058094">
    <property type="entry name" value="Ig-like_OmpL47-like"/>
</dbReference>
<evidence type="ECO:0000313" key="4">
    <source>
        <dbReference type="Proteomes" id="UP000238312"/>
    </source>
</evidence>
<dbReference type="InterPro" id="IPR013783">
    <property type="entry name" value="Ig-like_fold"/>
</dbReference>
<dbReference type="Gene3D" id="2.60.40.10">
    <property type="entry name" value="Immunoglobulins"/>
    <property type="match status" value="3"/>
</dbReference>
<keyword evidence="4" id="KW-1185">Reference proteome</keyword>
<dbReference type="RefSeq" id="WP_146178691.1">
    <property type="nucleotide sequence ID" value="NZ_PVNG01000042.1"/>
</dbReference>
<evidence type="ECO:0000313" key="3">
    <source>
        <dbReference type="EMBL" id="PRX47409.1"/>
    </source>
</evidence>
<proteinExistence type="predicted"/>
<dbReference type="Pfam" id="PF12245">
    <property type="entry name" value="Big_3_2"/>
    <property type="match status" value="1"/>
</dbReference>
<dbReference type="Pfam" id="PF13290">
    <property type="entry name" value="CHB_HEX_C_1"/>
    <property type="match status" value="1"/>
</dbReference>